<evidence type="ECO:0000256" key="5">
    <source>
        <dbReference type="ARBA" id="ARBA00022679"/>
    </source>
</evidence>
<feature type="region of interest" description="Disordered" evidence="8">
    <location>
        <begin position="1"/>
        <end position="20"/>
    </location>
</feature>
<evidence type="ECO:0000256" key="1">
    <source>
        <dbReference type="ARBA" id="ARBA00000085"/>
    </source>
</evidence>
<evidence type="ECO:0000256" key="6">
    <source>
        <dbReference type="ARBA" id="ARBA00022777"/>
    </source>
</evidence>
<dbReference type="Gene3D" id="3.30.565.10">
    <property type="entry name" value="Histidine kinase-like ATPase, C-terminal domain"/>
    <property type="match status" value="1"/>
</dbReference>
<dbReference type="SUPFAM" id="SSF47384">
    <property type="entry name" value="Homodimeric domain of signal transducing histidine kinase"/>
    <property type="match status" value="1"/>
</dbReference>
<feature type="domain" description="PAS" evidence="10">
    <location>
        <begin position="18"/>
        <end position="88"/>
    </location>
</feature>
<reference evidence="11 12" key="1">
    <citation type="journal article" date="2018" name="J. Microbiol.">
        <title>Baekduia soli gen. nov., sp. nov., a novel bacterium isolated from the soil of Baekdu Mountain and proposal of a novel family name, Baekduiaceae fam. nov.</title>
        <authorList>
            <person name="An D.S."/>
            <person name="Siddiqi M.Z."/>
            <person name="Kim K.H."/>
            <person name="Yu H.S."/>
            <person name="Im W.T."/>
        </authorList>
    </citation>
    <scope>NUCLEOTIDE SEQUENCE [LARGE SCALE GENOMIC DNA]</scope>
    <source>
        <strain evidence="11 12">BR7-21</strain>
    </source>
</reference>
<comment type="subcellular location">
    <subcellularLocation>
        <location evidence="2">Cell membrane</location>
    </subcellularLocation>
</comment>
<dbReference type="SMART" id="SM00387">
    <property type="entry name" value="HATPase_c"/>
    <property type="match status" value="1"/>
</dbReference>
<evidence type="ECO:0000256" key="4">
    <source>
        <dbReference type="ARBA" id="ARBA00022553"/>
    </source>
</evidence>
<evidence type="ECO:0000313" key="12">
    <source>
        <dbReference type="Proteomes" id="UP000321805"/>
    </source>
</evidence>
<dbReference type="NCBIfam" id="TIGR00229">
    <property type="entry name" value="sensory_box"/>
    <property type="match status" value="1"/>
</dbReference>
<dbReference type="InterPro" id="IPR005467">
    <property type="entry name" value="His_kinase_dom"/>
</dbReference>
<dbReference type="InterPro" id="IPR036890">
    <property type="entry name" value="HATPase_C_sf"/>
</dbReference>
<dbReference type="InterPro" id="IPR013655">
    <property type="entry name" value="PAS_fold_3"/>
</dbReference>
<dbReference type="Proteomes" id="UP000321805">
    <property type="component" value="Chromosome"/>
</dbReference>
<dbReference type="PROSITE" id="PS50109">
    <property type="entry name" value="HIS_KIN"/>
    <property type="match status" value="1"/>
</dbReference>
<dbReference type="GO" id="GO:0000155">
    <property type="term" value="F:phosphorelay sensor kinase activity"/>
    <property type="evidence" value="ECO:0007669"/>
    <property type="project" value="InterPro"/>
</dbReference>
<dbReference type="SMART" id="SM00388">
    <property type="entry name" value="HisKA"/>
    <property type="match status" value="1"/>
</dbReference>
<name>A0A5B8U4A5_9ACTN</name>
<dbReference type="PANTHER" id="PTHR43304">
    <property type="entry name" value="PHYTOCHROME-LIKE PROTEIN CPH1"/>
    <property type="match status" value="1"/>
</dbReference>
<evidence type="ECO:0000256" key="2">
    <source>
        <dbReference type="ARBA" id="ARBA00004236"/>
    </source>
</evidence>
<dbReference type="CDD" id="cd00130">
    <property type="entry name" value="PAS"/>
    <property type="match status" value="1"/>
</dbReference>
<dbReference type="CDD" id="cd00082">
    <property type="entry name" value="HisKA"/>
    <property type="match status" value="1"/>
</dbReference>
<dbReference type="Pfam" id="PF02518">
    <property type="entry name" value="HATPase_c"/>
    <property type="match status" value="1"/>
</dbReference>
<evidence type="ECO:0000256" key="7">
    <source>
        <dbReference type="ARBA" id="ARBA00023012"/>
    </source>
</evidence>
<evidence type="ECO:0000313" key="11">
    <source>
        <dbReference type="EMBL" id="QEC47797.1"/>
    </source>
</evidence>
<protein>
    <recommendedName>
        <fullName evidence="3">histidine kinase</fullName>
        <ecNumber evidence="3">2.7.13.3</ecNumber>
    </recommendedName>
</protein>
<evidence type="ECO:0000259" key="9">
    <source>
        <dbReference type="PROSITE" id="PS50109"/>
    </source>
</evidence>
<dbReference type="InterPro" id="IPR003661">
    <property type="entry name" value="HisK_dim/P_dom"/>
</dbReference>
<dbReference type="InterPro" id="IPR000014">
    <property type="entry name" value="PAS"/>
</dbReference>
<dbReference type="GO" id="GO:0005886">
    <property type="term" value="C:plasma membrane"/>
    <property type="evidence" value="ECO:0007669"/>
    <property type="project" value="UniProtKB-SubCell"/>
</dbReference>
<organism evidence="11 12">
    <name type="scientific">Baekduia soli</name>
    <dbReference type="NCBI Taxonomy" id="496014"/>
    <lineage>
        <taxon>Bacteria</taxon>
        <taxon>Bacillati</taxon>
        <taxon>Actinomycetota</taxon>
        <taxon>Thermoleophilia</taxon>
        <taxon>Solirubrobacterales</taxon>
        <taxon>Baekduiaceae</taxon>
        <taxon>Baekduia</taxon>
    </lineage>
</organism>
<dbReference type="KEGG" id="bsol:FSW04_09600"/>
<dbReference type="FunFam" id="3.30.565.10:FF:000006">
    <property type="entry name" value="Sensor histidine kinase WalK"/>
    <property type="match status" value="1"/>
</dbReference>
<dbReference type="PROSITE" id="PS50112">
    <property type="entry name" value="PAS"/>
    <property type="match status" value="1"/>
</dbReference>
<keyword evidence="12" id="KW-1185">Reference proteome</keyword>
<dbReference type="InterPro" id="IPR035965">
    <property type="entry name" value="PAS-like_dom_sf"/>
</dbReference>
<dbReference type="EMBL" id="CP042430">
    <property type="protein sequence ID" value="QEC47797.1"/>
    <property type="molecule type" value="Genomic_DNA"/>
</dbReference>
<dbReference type="EC" id="2.7.13.3" evidence="3"/>
<dbReference type="InterPro" id="IPR052162">
    <property type="entry name" value="Sensor_kinase/Photoreceptor"/>
</dbReference>
<keyword evidence="7" id="KW-0902">Two-component regulatory system</keyword>
<proteinExistence type="predicted"/>
<dbReference type="Gene3D" id="1.10.287.130">
    <property type="match status" value="1"/>
</dbReference>
<evidence type="ECO:0000259" key="10">
    <source>
        <dbReference type="PROSITE" id="PS50112"/>
    </source>
</evidence>
<dbReference type="PANTHER" id="PTHR43304:SF1">
    <property type="entry name" value="PAC DOMAIN-CONTAINING PROTEIN"/>
    <property type="match status" value="1"/>
</dbReference>
<dbReference type="InterPro" id="IPR003594">
    <property type="entry name" value="HATPase_dom"/>
</dbReference>
<dbReference type="InterPro" id="IPR004358">
    <property type="entry name" value="Sig_transdc_His_kin-like_C"/>
</dbReference>
<dbReference type="AlphaFoldDB" id="A0A5B8U4A5"/>
<feature type="domain" description="Histidine kinase" evidence="9">
    <location>
        <begin position="155"/>
        <end position="369"/>
    </location>
</feature>
<sequence>MDRLPTATASSAPADRGAARHRSRLFAMSPDLLAAAGFDGLLKEFNDAWEQQLGWTRAELEATPYLELVHPEDRPETEAQIARLARGEAVAEHVCRVRCKDGGVRSMAWSGGPGDEAFYIVGRDVSDRLALERELARQADRLQVTNAELQEFAYTASHDLSEPLRMVASYLGLLERRSADGLDERGRGYLAAAADGAARMRHLIDDLLLYSRVANQAPRRERVDLDEVVAGVLAVLGPAIEQTGARVHIGPLPTLEAEPVQIRQLLQNLIGNAVKFHRPGAAPVVRVGARRTHGGCVVTVADDGIGIPEGDQERIFAMFTRLHGSDEYAGTGIGLAICRRIAERHGGRIYVESEPGRGAAFHTLLPDAPSAPGTPVPPGHTS</sequence>
<dbReference type="Pfam" id="PF00512">
    <property type="entry name" value="HisKA"/>
    <property type="match status" value="1"/>
</dbReference>
<dbReference type="Pfam" id="PF08447">
    <property type="entry name" value="PAS_3"/>
    <property type="match status" value="1"/>
</dbReference>
<dbReference type="OrthoDB" id="5241402at2"/>
<dbReference type="RefSeq" id="WP_146918659.1">
    <property type="nucleotide sequence ID" value="NZ_CP042430.1"/>
</dbReference>
<comment type="catalytic activity">
    <reaction evidence="1">
        <text>ATP + protein L-histidine = ADP + protein N-phospho-L-histidine.</text>
        <dbReference type="EC" id="2.7.13.3"/>
    </reaction>
</comment>
<keyword evidence="4" id="KW-0597">Phosphoprotein</keyword>
<evidence type="ECO:0000256" key="8">
    <source>
        <dbReference type="SAM" id="MobiDB-lite"/>
    </source>
</evidence>
<dbReference type="PRINTS" id="PR00344">
    <property type="entry name" value="BCTRLSENSOR"/>
</dbReference>
<dbReference type="SMART" id="SM00091">
    <property type="entry name" value="PAS"/>
    <property type="match status" value="1"/>
</dbReference>
<evidence type="ECO:0000256" key="3">
    <source>
        <dbReference type="ARBA" id="ARBA00012438"/>
    </source>
</evidence>
<dbReference type="SUPFAM" id="SSF55785">
    <property type="entry name" value="PYP-like sensor domain (PAS domain)"/>
    <property type="match status" value="1"/>
</dbReference>
<keyword evidence="5" id="KW-0808">Transferase</keyword>
<dbReference type="SUPFAM" id="SSF55874">
    <property type="entry name" value="ATPase domain of HSP90 chaperone/DNA topoisomerase II/histidine kinase"/>
    <property type="match status" value="1"/>
</dbReference>
<gene>
    <name evidence="11" type="ORF">FSW04_09600</name>
</gene>
<keyword evidence="6" id="KW-0418">Kinase</keyword>
<dbReference type="InterPro" id="IPR036097">
    <property type="entry name" value="HisK_dim/P_sf"/>
</dbReference>
<dbReference type="Gene3D" id="3.30.450.20">
    <property type="entry name" value="PAS domain"/>
    <property type="match status" value="1"/>
</dbReference>
<accession>A0A5B8U4A5</accession>